<dbReference type="Proteomes" id="UP000000852">
    <property type="component" value="Chromosome"/>
</dbReference>
<keyword evidence="2" id="KW-1185">Reference proteome</keyword>
<dbReference type="OrthoDB" id="9813410at2"/>
<evidence type="ECO:0008006" key="3">
    <source>
        <dbReference type="Google" id="ProtNLM"/>
    </source>
</evidence>
<dbReference type="STRING" id="485917.Phep_2884"/>
<gene>
    <name evidence="1" type="ordered locus">Phep_2884</name>
</gene>
<organism evidence="1 2">
    <name type="scientific">Pedobacter heparinus (strain ATCC 13125 / DSM 2366 / CIP 104194 / JCM 7457 / NBRC 12017 / NCIMB 9290 / NRRL B-14731 / HIM 762-3)</name>
    <dbReference type="NCBI Taxonomy" id="485917"/>
    <lineage>
        <taxon>Bacteria</taxon>
        <taxon>Pseudomonadati</taxon>
        <taxon>Bacteroidota</taxon>
        <taxon>Sphingobacteriia</taxon>
        <taxon>Sphingobacteriales</taxon>
        <taxon>Sphingobacteriaceae</taxon>
        <taxon>Pedobacter</taxon>
    </lineage>
</organism>
<evidence type="ECO:0000313" key="2">
    <source>
        <dbReference type="Proteomes" id="UP000000852"/>
    </source>
</evidence>
<sequence>MKTIVTVIVVILSIAGFVLRVAAQEPEGYKVPAMPNPAARKAVLEKEWAAMQANPPQIGVRDCFMFLADALDTRFLKDEQVEWLLKKVQTRMITDPAAGRIYGNIFWGWQERGFDVGDGNNVQFCVQYGILVKLLFNDRLSKAAVKTLDEIFMLAGNGVLNQEVRISYTNIYLMKIWNLLALGQVYHRPVMLESGRKLFDTWLNHVAQYGNREYDSPTYSGVDMESLLLMHTFLKDNDIKTKTADALNFLMTDLSAHYNKRAGILGGAHSRDYNRVFSRDLLEEKYINPLLGGQNNNVHLFNQICLSALQKLGLSASQKELMNRKNRFIVQRWDSLANTYACDFVGNKVSIASSNQTYSPDDKPFVVYLSSERIPAMPNIAYVLEGRDDHYGTWAATGMGEKMKSRMPANYPANGGWNKTRHLMPFLQSAQNKAEFVLLAAGEKDHNCTNDYLNSTIILPNVFDEIWMGNKKINVPDAGKGIELDTSRTFFARFEDVAISFRLIWDDTGEGRASLYNDGFNYQSSREQFQLKHNKTMRLTLRHSNNGKAAIAMWWKVEEGIKTAADFLKFRKKVLSAPLIVNVQNGVVEVAVVTVNGRLGVKADLSSKKRLAYYNPSPLPASFLFQVDGVEIGRPIMQKYKVK</sequence>
<dbReference type="eggNOG" id="ENOG50314YV">
    <property type="taxonomic scope" value="Bacteria"/>
</dbReference>
<reference evidence="1 2" key="1">
    <citation type="journal article" date="2009" name="Stand. Genomic Sci.">
        <title>Complete genome sequence of Pedobacter heparinus type strain (HIM 762-3).</title>
        <authorList>
            <person name="Han C."/>
            <person name="Spring S."/>
            <person name="Lapidus A."/>
            <person name="Del Rio T.G."/>
            <person name="Tice H."/>
            <person name="Copeland A."/>
            <person name="Cheng J.F."/>
            <person name="Lucas S."/>
            <person name="Chen F."/>
            <person name="Nolan M."/>
            <person name="Bruce D."/>
            <person name="Goodwin L."/>
            <person name="Pitluck S."/>
            <person name="Ivanova N."/>
            <person name="Mavromatis K."/>
            <person name="Mikhailova N."/>
            <person name="Pati A."/>
            <person name="Chen A."/>
            <person name="Palaniappan K."/>
            <person name="Land M."/>
            <person name="Hauser L."/>
            <person name="Chang Y.J."/>
            <person name="Jeffries C.C."/>
            <person name="Saunders E."/>
            <person name="Chertkov O."/>
            <person name="Brettin T."/>
            <person name="Goker M."/>
            <person name="Rohde M."/>
            <person name="Bristow J."/>
            <person name="Eisen J.A."/>
            <person name="Markowitz V."/>
            <person name="Hugenholtz P."/>
            <person name="Kyrpides N.C."/>
            <person name="Klenk H.P."/>
            <person name="Detter J.C."/>
        </authorList>
    </citation>
    <scope>NUCLEOTIDE SEQUENCE [LARGE SCALE GENOMIC DNA]</scope>
    <source>
        <strain evidence="2">ATCC 13125 / DSM 2366 / CIP 104194 / JCM 7457 / NBRC 12017 / NCIMB 9290 / NRRL B-14731 / HIM 762-3</strain>
    </source>
</reference>
<evidence type="ECO:0000313" key="1">
    <source>
        <dbReference type="EMBL" id="ACU05082.1"/>
    </source>
</evidence>
<dbReference type="AlphaFoldDB" id="C6Y1U0"/>
<name>C6Y1U0_PEDHD</name>
<dbReference type="HOGENOM" id="CLU_425689_0_0_10"/>
<protein>
    <recommendedName>
        <fullName evidence="3">Heparinase II/III family protein</fullName>
    </recommendedName>
</protein>
<proteinExistence type="predicted"/>
<dbReference type="KEGG" id="phe:Phep_2884"/>
<dbReference type="EMBL" id="CP001681">
    <property type="protein sequence ID" value="ACU05082.1"/>
    <property type="molecule type" value="Genomic_DNA"/>
</dbReference>
<accession>C6Y1U0</accession>
<dbReference type="RefSeq" id="WP_015808692.1">
    <property type="nucleotide sequence ID" value="NC_013061.1"/>
</dbReference>